<feature type="transmembrane region" description="Helical" evidence="1">
    <location>
        <begin position="217"/>
        <end position="235"/>
    </location>
</feature>
<name>A0A3L9XXE1_9RHOB</name>
<keyword evidence="1" id="KW-0472">Membrane</keyword>
<dbReference type="OrthoDB" id="9868844at2"/>
<evidence type="ECO:0000313" key="3">
    <source>
        <dbReference type="Proteomes" id="UP000281343"/>
    </source>
</evidence>
<evidence type="ECO:0000256" key="1">
    <source>
        <dbReference type="SAM" id="Phobius"/>
    </source>
</evidence>
<keyword evidence="3" id="KW-1185">Reference proteome</keyword>
<dbReference type="AlphaFoldDB" id="A0A3L9XXE1"/>
<dbReference type="RefSeq" id="WP_121898981.1">
    <property type="nucleotide sequence ID" value="NZ_RCNT01000008.1"/>
</dbReference>
<keyword evidence="1" id="KW-1133">Transmembrane helix</keyword>
<evidence type="ECO:0000313" key="2">
    <source>
        <dbReference type="EMBL" id="RMA41261.1"/>
    </source>
</evidence>
<organism evidence="2 3">
    <name type="scientific">Rhodophyticola porphyridii</name>
    <dbReference type="NCBI Taxonomy" id="1852017"/>
    <lineage>
        <taxon>Bacteria</taxon>
        <taxon>Pseudomonadati</taxon>
        <taxon>Pseudomonadota</taxon>
        <taxon>Alphaproteobacteria</taxon>
        <taxon>Rhodobacterales</taxon>
        <taxon>Roseobacteraceae</taxon>
        <taxon>Rhodophyticola</taxon>
    </lineage>
</organism>
<feature type="transmembrane region" description="Helical" evidence="1">
    <location>
        <begin position="179"/>
        <end position="197"/>
    </location>
</feature>
<feature type="transmembrane region" description="Helical" evidence="1">
    <location>
        <begin position="256"/>
        <end position="274"/>
    </location>
</feature>
<protein>
    <submittedName>
        <fullName evidence="2">Uncharacterized protein</fullName>
    </submittedName>
</protein>
<comment type="caution">
    <text evidence="2">The sequence shown here is derived from an EMBL/GenBank/DDBJ whole genome shotgun (WGS) entry which is preliminary data.</text>
</comment>
<feature type="transmembrane region" description="Helical" evidence="1">
    <location>
        <begin position="12"/>
        <end position="31"/>
    </location>
</feature>
<accession>A0A3L9XXE1</accession>
<sequence length="362" mass="39894">MRWGLLFTDISARLIGLFGLYCTALLLLVWARNAGLPEATGQFVLGLGIFSLAMTGLYLLPGVHDRVLRSTVRLLARIPFVLINALWLVLIMAVLTFASDSGHRLIPMEFGRQAHICAIAALLGLFALTIFPFGLAYGDARAELNRARLLKRLDRDITARAAGALYDTQPERRLRKRDIGDVLAPLPLGLTLVWSLYALRFGDTVQTARLDRWVETNAVMLFASIAVLIVLPPLLNRHLRAPITPQGAQRGLGRRVALPMLALPIATGLLLVVLPRDGLPEAWNMATANPVETLRYKLVDIATEPGLGGCVRLFPVDAPQRNMLHCGMDRAFTDRLAPGDIFEATGELSRFGHTFDQVRVLR</sequence>
<keyword evidence="1" id="KW-0812">Transmembrane</keyword>
<feature type="transmembrane region" description="Helical" evidence="1">
    <location>
        <begin position="74"/>
        <end position="98"/>
    </location>
</feature>
<gene>
    <name evidence="2" type="ORF">D9R08_15530</name>
</gene>
<reference evidence="2 3" key="1">
    <citation type="submission" date="2018-10" db="EMBL/GenBank/DDBJ databases">
        <authorList>
            <person name="Jung H.S."/>
            <person name="Jeon C.O."/>
        </authorList>
    </citation>
    <scope>NUCLEOTIDE SEQUENCE [LARGE SCALE GENOMIC DNA]</scope>
    <source>
        <strain evidence="2 3">MA-7-27</strain>
    </source>
</reference>
<feature type="transmembrane region" description="Helical" evidence="1">
    <location>
        <begin position="43"/>
        <end position="62"/>
    </location>
</feature>
<dbReference type="EMBL" id="RCNT01000008">
    <property type="protein sequence ID" value="RMA41261.1"/>
    <property type="molecule type" value="Genomic_DNA"/>
</dbReference>
<dbReference type="Proteomes" id="UP000281343">
    <property type="component" value="Unassembled WGS sequence"/>
</dbReference>
<feature type="transmembrane region" description="Helical" evidence="1">
    <location>
        <begin position="118"/>
        <end position="138"/>
    </location>
</feature>
<proteinExistence type="predicted"/>